<dbReference type="EMBL" id="JBDGHN010000002">
    <property type="protein sequence ID" value="MEN2750167.1"/>
    <property type="molecule type" value="Genomic_DNA"/>
</dbReference>
<name>A0ABU9X712_9GAMM</name>
<dbReference type="InterPro" id="IPR036430">
    <property type="entry name" value="RNase_T2-like_sf"/>
</dbReference>
<dbReference type="RefSeq" id="WP_299217668.1">
    <property type="nucleotide sequence ID" value="NZ_JBDGHN010000002.1"/>
</dbReference>
<dbReference type="Proteomes" id="UP001461960">
    <property type="component" value="Unassembled WGS sequence"/>
</dbReference>
<reference evidence="1 2" key="1">
    <citation type="submission" date="2024-05" db="EMBL/GenBank/DDBJ databases">
        <authorList>
            <person name="Kim H.-Y."/>
            <person name="Kim E."/>
            <person name="Cai Y."/>
            <person name="Yang S.-M."/>
            <person name="Lee W."/>
        </authorList>
    </citation>
    <scope>NUCLEOTIDE SEQUENCE [LARGE SCALE GENOMIC DNA]</scope>
    <source>
        <strain evidence="1 2">FBL11</strain>
    </source>
</reference>
<proteinExistence type="predicted"/>
<dbReference type="InterPro" id="IPR039378">
    <property type="entry name" value="RNase_T2_prok"/>
</dbReference>
<dbReference type="SUPFAM" id="SSF55895">
    <property type="entry name" value="Ribonuclease Rh-like"/>
    <property type="match status" value="1"/>
</dbReference>
<comment type="caution">
    <text evidence="1">The sequence shown here is derived from an EMBL/GenBank/DDBJ whole genome shotgun (WGS) entry which is preliminary data.</text>
</comment>
<evidence type="ECO:0000313" key="2">
    <source>
        <dbReference type="Proteomes" id="UP001461960"/>
    </source>
</evidence>
<keyword evidence="2" id="KW-1185">Reference proteome</keyword>
<dbReference type="CDD" id="cd01062">
    <property type="entry name" value="RNase_T2_prok"/>
    <property type="match status" value="1"/>
</dbReference>
<sequence length="273" mass="30236">MINNDPIRPAHTFTRFQLSARKCARQFVRVFGSIAKLQQNNIKKDGSQKYWSNKHENNVPNKSHYLTLNIVGLILLQGIFLLPAQAANAIQSNQRVLMIEMTPALCNLQPSRARMRQCLEGYSLTVSGLDMGYGERCGRGSDPRLTPLQLKVVNRIMPDTTVRSQAWQHHGACSPLSASSYFRQITNYAGALKLPSELNTGNSYTVSKSRFISQMTRLNNGMSSASVDLICQAGNRRQSVLTDIHVCYDGGQFGKCNEVTNSCGSNFIISGGK</sequence>
<accession>A0ABU9X712</accession>
<dbReference type="Gene3D" id="3.90.730.10">
    <property type="entry name" value="Ribonuclease T2-like"/>
    <property type="match status" value="1"/>
</dbReference>
<protein>
    <submittedName>
        <fullName evidence="1">Ribonuclease T2</fullName>
    </submittedName>
</protein>
<organism evidence="1 2">
    <name type="scientific">Psychrobacter saeujeotis</name>
    <dbReference type="NCBI Taxonomy" id="3143436"/>
    <lineage>
        <taxon>Bacteria</taxon>
        <taxon>Pseudomonadati</taxon>
        <taxon>Pseudomonadota</taxon>
        <taxon>Gammaproteobacteria</taxon>
        <taxon>Moraxellales</taxon>
        <taxon>Moraxellaceae</taxon>
        <taxon>Psychrobacter</taxon>
    </lineage>
</organism>
<gene>
    <name evidence="1" type="ORF">AAIR29_00835</name>
</gene>
<evidence type="ECO:0000313" key="1">
    <source>
        <dbReference type="EMBL" id="MEN2750167.1"/>
    </source>
</evidence>